<sequence>MNSAFILGAIRRHCPTAAVVPEITIEDYDLPDTEEVTEYNFTSLADRPEGHKYTRRIDALMFDSLVRTAFEIKVTREDFQRDTYWKRRMWQRHTHRFIYVVPHGLDVMSPHGCGLWKVSEDGRITVVKKAIVSKTPEPLPQSVVQRIAYRAAKNSSRAHSKETP</sequence>
<dbReference type="OrthoDB" id="4762742at2"/>
<dbReference type="EMBL" id="LFOD01000003">
    <property type="protein sequence ID" value="KMV19657.1"/>
    <property type="molecule type" value="Genomic_DNA"/>
</dbReference>
<protein>
    <submittedName>
        <fullName evidence="1">Uncharacterized protein</fullName>
    </submittedName>
</protein>
<evidence type="ECO:0000313" key="2">
    <source>
        <dbReference type="Proteomes" id="UP000037594"/>
    </source>
</evidence>
<evidence type="ECO:0000313" key="1">
    <source>
        <dbReference type="EMBL" id="KMV19657.1"/>
    </source>
</evidence>
<proteinExistence type="predicted"/>
<name>A0A0J8UFH3_9MYCO</name>
<reference evidence="1 2" key="1">
    <citation type="submission" date="2015-06" db="EMBL/GenBank/DDBJ databases">
        <title>Genome sequence of Mycobacterium conceptionense strain MLE.</title>
        <authorList>
            <person name="Greninger A.L."/>
            <person name="Cunningham G."/>
            <person name="Chiu C.Y."/>
            <person name="Miller S."/>
        </authorList>
    </citation>
    <scope>NUCLEOTIDE SEQUENCE [LARGE SCALE GENOMIC DNA]</scope>
    <source>
        <strain evidence="1 2">MLE</strain>
    </source>
</reference>
<accession>A0A0J8UFH3</accession>
<dbReference type="Proteomes" id="UP000037594">
    <property type="component" value="Unassembled WGS sequence"/>
</dbReference>
<dbReference type="RefSeq" id="WP_048895601.1">
    <property type="nucleotide sequence ID" value="NZ_LFOD01000003.1"/>
</dbReference>
<dbReference type="AlphaFoldDB" id="A0A0J8UFH3"/>
<organism evidence="1 2">
    <name type="scientific">Mycolicibacterium conceptionense</name>
    <dbReference type="NCBI Taxonomy" id="451644"/>
    <lineage>
        <taxon>Bacteria</taxon>
        <taxon>Bacillati</taxon>
        <taxon>Actinomycetota</taxon>
        <taxon>Actinomycetes</taxon>
        <taxon>Mycobacteriales</taxon>
        <taxon>Mycobacteriaceae</taxon>
        <taxon>Mycolicibacterium</taxon>
    </lineage>
</organism>
<dbReference type="PATRIC" id="fig|451644.5.peg.1306"/>
<gene>
    <name evidence="1" type="ORF">ACT17_06375</name>
</gene>
<comment type="caution">
    <text evidence="1">The sequence shown here is derived from an EMBL/GenBank/DDBJ whole genome shotgun (WGS) entry which is preliminary data.</text>
</comment>